<keyword evidence="3" id="KW-1185">Reference proteome</keyword>
<reference evidence="2 3" key="1">
    <citation type="journal article" date="2019" name="PLoS ONE">
        <title>Genomic analyses reveal an absence of contemporary introgressive admixture between fin whales and blue whales, despite known hybrids.</title>
        <authorList>
            <person name="Westbury M.V."/>
            <person name="Petersen B."/>
            <person name="Lorenzen E.D."/>
        </authorList>
    </citation>
    <scope>NUCLEOTIDE SEQUENCE [LARGE SCALE GENOMIC DNA]</scope>
    <source>
        <strain evidence="2">FinWhale-01</strain>
    </source>
</reference>
<protein>
    <recommendedName>
        <fullName evidence="4">VWFA domain-containing protein</fullName>
    </recommendedName>
</protein>
<evidence type="ECO:0000313" key="3">
    <source>
        <dbReference type="Proteomes" id="UP000437017"/>
    </source>
</evidence>
<dbReference type="InterPro" id="IPR036465">
    <property type="entry name" value="vWFA_dom_sf"/>
</dbReference>
<dbReference type="OrthoDB" id="6132182at2759"/>
<comment type="caution">
    <text evidence="2">The sequence shown here is derived from an EMBL/GenBank/DDBJ whole genome shotgun (WGS) entry which is preliminary data.</text>
</comment>
<evidence type="ECO:0008006" key="4">
    <source>
        <dbReference type="Google" id="ProtNLM"/>
    </source>
</evidence>
<feature type="compositionally biased region" description="Low complexity" evidence="1">
    <location>
        <begin position="163"/>
        <end position="182"/>
    </location>
</feature>
<accession>A0A6A1QEV7</accession>
<dbReference type="Proteomes" id="UP000437017">
    <property type="component" value="Unassembled WGS sequence"/>
</dbReference>
<feature type="region of interest" description="Disordered" evidence="1">
    <location>
        <begin position="150"/>
        <end position="182"/>
    </location>
</feature>
<name>A0A6A1QEV7_BALPH</name>
<proteinExistence type="predicted"/>
<evidence type="ECO:0000256" key="1">
    <source>
        <dbReference type="SAM" id="MobiDB-lite"/>
    </source>
</evidence>
<dbReference type="Gene3D" id="3.40.50.410">
    <property type="entry name" value="von Willebrand factor, type A domain"/>
    <property type="match status" value="1"/>
</dbReference>
<dbReference type="EMBL" id="SGJD01000306">
    <property type="protein sequence ID" value="KAB0405736.1"/>
    <property type="molecule type" value="Genomic_DNA"/>
</dbReference>
<sequence>MLLLGVGSEAVRAELEEVTGSSEHIMIYAGPQDLFGQIPKLQGMRCSQQCLGCQAQSLDLVFMLDASASVGPEDFAQMQSFVRRCALRFDKLRDNGVSVLVMGVRPVLREALRRLTGPRDSLIHVAAYADLRHHRDTFIEWICRGALRGDAPKARGPSREPAGGQQLPPSQLLPRRPGSPGR</sequence>
<dbReference type="SUPFAM" id="SSF53300">
    <property type="entry name" value="vWA-like"/>
    <property type="match status" value="1"/>
</dbReference>
<dbReference type="AlphaFoldDB" id="A0A6A1QEV7"/>
<evidence type="ECO:0000313" key="2">
    <source>
        <dbReference type="EMBL" id="KAB0405736.1"/>
    </source>
</evidence>
<gene>
    <name evidence="2" type="ORF">E2I00_001577</name>
</gene>
<organism evidence="2 3">
    <name type="scientific">Balaenoptera physalus</name>
    <name type="common">Fin whale</name>
    <name type="synonym">Balaena physalus</name>
    <dbReference type="NCBI Taxonomy" id="9770"/>
    <lineage>
        <taxon>Eukaryota</taxon>
        <taxon>Metazoa</taxon>
        <taxon>Chordata</taxon>
        <taxon>Craniata</taxon>
        <taxon>Vertebrata</taxon>
        <taxon>Euteleostomi</taxon>
        <taxon>Mammalia</taxon>
        <taxon>Eutheria</taxon>
        <taxon>Laurasiatheria</taxon>
        <taxon>Artiodactyla</taxon>
        <taxon>Whippomorpha</taxon>
        <taxon>Cetacea</taxon>
        <taxon>Mysticeti</taxon>
        <taxon>Balaenopteridae</taxon>
        <taxon>Balaenoptera</taxon>
    </lineage>
</organism>